<dbReference type="SUPFAM" id="SSF54928">
    <property type="entry name" value="RNA-binding domain, RBD"/>
    <property type="match status" value="2"/>
</dbReference>
<dbReference type="EMBL" id="JACAZI010000032">
    <property type="protein sequence ID" value="KAF7330821.1"/>
    <property type="molecule type" value="Genomic_DNA"/>
</dbReference>
<dbReference type="InterPro" id="IPR012677">
    <property type="entry name" value="Nucleotide-bd_a/b_plait_sf"/>
</dbReference>
<protein>
    <submittedName>
        <fullName evidence="4">RNA-binding protein MRN1</fullName>
    </submittedName>
</protein>
<accession>A0A8H7CBH1</accession>
<feature type="region of interest" description="Disordered" evidence="2">
    <location>
        <begin position="32"/>
        <end position="80"/>
    </location>
</feature>
<dbReference type="InterPro" id="IPR000504">
    <property type="entry name" value="RRM_dom"/>
</dbReference>
<evidence type="ECO:0000256" key="1">
    <source>
        <dbReference type="PROSITE-ProRule" id="PRU00176"/>
    </source>
</evidence>
<dbReference type="SMART" id="SM00360">
    <property type="entry name" value="RRM"/>
    <property type="match status" value="3"/>
</dbReference>
<keyword evidence="1" id="KW-0694">RNA-binding</keyword>
<reference evidence="4" key="1">
    <citation type="submission" date="2020-05" db="EMBL/GenBank/DDBJ databases">
        <title>Mycena genomes resolve the evolution of fungal bioluminescence.</title>
        <authorList>
            <person name="Tsai I.J."/>
        </authorList>
    </citation>
    <scope>NUCLEOTIDE SEQUENCE</scope>
    <source>
        <strain evidence="4">CCC161011</strain>
    </source>
</reference>
<evidence type="ECO:0000313" key="5">
    <source>
        <dbReference type="Proteomes" id="UP000620124"/>
    </source>
</evidence>
<keyword evidence="5" id="KW-1185">Reference proteome</keyword>
<dbReference type="AlphaFoldDB" id="A0A8H7CBH1"/>
<feature type="domain" description="RRM" evidence="3">
    <location>
        <begin position="269"/>
        <end position="342"/>
    </location>
</feature>
<sequence length="483" mass="53486">MLGSSFVDTFGVAPSLLFPRIRRPVIIQARGGNAWRGDPKPTIPQNEHTRTTPWDNRESRGSHGTIKTPRDGPETQGPRFETPQAVSATLRTALGLTVCINNVPAHALVEEVLDIVMAGPIFRVENIVLNNMRSVALTFFHTGDARAFHEDFTSHEVILFGHKLNLTWARGTSPKWNPHLSRSVVIYDEGRLGTDEDISSYLRPFGPIERVTLMKEKGGNRAFVNFLSAESGCWAVEELRKTGASANFMHDRCYDAAVARTVALRNQSRTVLLRGIPRQTTLSEICDRIRGGALHRISYVPEQGVAFVHFAEHSSAAYFLQHAIYRGIIVHGRRLSPKFYQKSENLPKHLVENLQLGATRCLIIEGIVNPDMLRNDCLQYGNVERVRVTDSLSRVSFSSIQHAIRASRMLPKKLGYEGLKITFAKDPCAAPYPRDMRKAGAVHNQLASLLLPAEVQGSLPDDEPPTSASVSHTFGGSFGPLSA</sequence>
<dbReference type="Proteomes" id="UP000620124">
    <property type="component" value="Unassembled WGS sequence"/>
</dbReference>
<organism evidence="4 5">
    <name type="scientific">Mycena venus</name>
    <dbReference type="NCBI Taxonomy" id="2733690"/>
    <lineage>
        <taxon>Eukaryota</taxon>
        <taxon>Fungi</taxon>
        <taxon>Dikarya</taxon>
        <taxon>Basidiomycota</taxon>
        <taxon>Agaricomycotina</taxon>
        <taxon>Agaricomycetes</taxon>
        <taxon>Agaricomycetidae</taxon>
        <taxon>Agaricales</taxon>
        <taxon>Marasmiineae</taxon>
        <taxon>Mycenaceae</taxon>
        <taxon>Mycena</taxon>
    </lineage>
</organism>
<evidence type="ECO:0000259" key="3">
    <source>
        <dbReference type="PROSITE" id="PS50102"/>
    </source>
</evidence>
<comment type="caution">
    <text evidence="4">The sequence shown here is derived from an EMBL/GenBank/DDBJ whole genome shotgun (WGS) entry which is preliminary data.</text>
</comment>
<dbReference type="PROSITE" id="PS50102">
    <property type="entry name" value="RRM"/>
    <property type="match status" value="1"/>
</dbReference>
<dbReference type="OrthoDB" id="2935572at2759"/>
<evidence type="ECO:0000313" key="4">
    <source>
        <dbReference type="EMBL" id="KAF7330821.1"/>
    </source>
</evidence>
<gene>
    <name evidence="4" type="ORF">MVEN_02421300</name>
</gene>
<feature type="region of interest" description="Disordered" evidence="2">
    <location>
        <begin position="457"/>
        <end position="483"/>
    </location>
</feature>
<name>A0A8H7CBH1_9AGAR</name>
<feature type="compositionally biased region" description="Basic and acidic residues" evidence="2">
    <location>
        <begin position="47"/>
        <end position="61"/>
    </location>
</feature>
<dbReference type="CDD" id="cd00590">
    <property type="entry name" value="RRM_SF"/>
    <property type="match status" value="1"/>
</dbReference>
<dbReference type="InterPro" id="IPR035979">
    <property type="entry name" value="RBD_domain_sf"/>
</dbReference>
<dbReference type="Gene3D" id="3.30.70.330">
    <property type="match status" value="3"/>
</dbReference>
<proteinExistence type="predicted"/>
<evidence type="ECO:0000256" key="2">
    <source>
        <dbReference type="SAM" id="MobiDB-lite"/>
    </source>
</evidence>
<dbReference type="GO" id="GO:0003723">
    <property type="term" value="F:RNA binding"/>
    <property type="evidence" value="ECO:0007669"/>
    <property type="project" value="UniProtKB-UniRule"/>
</dbReference>